<dbReference type="AlphaFoldDB" id="A0A097IDD0"/>
<dbReference type="PRINTS" id="PR00111">
    <property type="entry name" value="ABHYDROLASE"/>
</dbReference>
<dbReference type="GO" id="GO:0016787">
    <property type="term" value="F:hydrolase activity"/>
    <property type="evidence" value="ECO:0007669"/>
    <property type="project" value="UniProtKB-KW"/>
</dbReference>
<dbReference type="SUPFAM" id="SSF53474">
    <property type="entry name" value="alpha/beta-Hydrolases"/>
    <property type="match status" value="1"/>
</dbReference>
<dbReference type="InterPro" id="IPR000639">
    <property type="entry name" value="Epox_hydrolase-like"/>
</dbReference>
<evidence type="ECO:0000259" key="2">
    <source>
        <dbReference type="Pfam" id="PF00561"/>
    </source>
</evidence>
<dbReference type="Pfam" id="PF00561">
    <property type="entry name" value="Abhydrolase_1"/>
    <property type="match status" value="1"/>
</dbReference>
<sequence length="299" mass="32249">MTDMPPPPDVVKLDGPFSHEFVHARGVRLHIAVAGEPGSPLVLLLHDAFGAWFDFRHVIAPLARAGYRVAAVDLRGYGMSDKPPAGSSFGVGTLVSDIAGLIPALGYEQAVLVGCDTGGSVAWTMATTHPDRVAALVSVASAHPGDLRRSVRKRPWEFLWLLARHLTFRGPRQRHAAREAARFLSLNTTAGYHRTAGYREESELRQLAARIGSTAPAMMNTSGILLGLVPFRQLNAQVTAPTLMLHAPQSLWRGVNERSVRRLADGVRWEAAAVAGAKNLPHVEAPEAFVDKLTAFLAA</sequence>
<gene>
    <name evidence="3" type="ORF">CDOO_01675</name>
</gene>
<dbReference type="PANTHER" id="PTHR43329">
    <property type="entry name" value="EPOXIDE HYDROLASE"/>
    <property type="match status" value="1"/>
</dbReference>
<dbReference type="EMBL" id="CP006764">
    <property type="protein sequence ID" value="AIT60132.1"/>
    <property type="molecule type" value="Genomic_DNA"/>
</dbReference>
<feature type="domain" description="AB hydrolase-1" evidence="2">
    <location>
        <begin position="42"/>
        <end position="156"/>
    </location>
</feature>
<dbReference type="Gene3D" id="3.40.50.1820">
    <property type="entry name" value="alpha/beta hydrolase"/>
    <property type="match status" value="1"/>
</dbReference>
<accession>A0A097IDD0</accession>
<dbReference type="eggNOG" id="COG0596">
    <property type="taxonomic scope" value="Bacteria"/>
</dbReference>
<dbReference type="STRING" id="558173.CDOO_01675"/>
<dbReference type="InterPro" id="IPR029058">
    <property type="entry name" value="AB_hydrolase_fold"/>
</dbReference>
<dbReference type="HOGENOM" id="CLU_020336_7_3_11"/>
<dbReference type="InterPro" id="IPR000073">
    <property type="entry name" value="AB_hydrolase_1"/>
</dbReference>
<dbReference type="PRINTS" id="PR00412">
    <property type="entry name" value="EPOXHYDRLASE"/>
</dbReference>
<dbReference type="Proteomes" id="UP000029914">
    <property type="component" value="Chromosome"/>
</dbReference>
<protein>
    <submittedName>
        <fullName evidence="3">Hydrolase</fullName>
    </submittedName>
</protein>
<keyword evidence="4" id="KW-1185">Reference proteome</keyword>
<keyword evidence="1 3" id="KW-0378">Hydrolase</keyword>
<dbReference type="RefSeq" id="WP_018021512.1">
    <property type="nucleotide sequence ID" value="NZ_AQUX01000002.1"/>
</dbReference>
<reference evidence="3 4" key="1">
    <citation type="submission" date="2013-09" db="EMBL/GenBank/DDBJ databases">
        <title>Complete genome sequence of Corynebacterium doosanense CAU 212(T) (=DSM 45436(T)), isolated from activated sludge.</title>
        <authorList>
            <person name="Schaffert L."/>
            <person name="Albersmeier A."/>
            <person name="Kalinowski J."/>
            <person name="Ruckert C."/>
        </authorList>
    </citation>
    <scope>NUCLEOTIDE SEQUENCE [LARGE SCALE GENOMIC DNA]</scope>
    <source>
        <strain evidence="3 4">CAU 212</strain>
    </source>
</reference>
<evidence type="ECO:0000256" key="1">
    <source>
        <dbReference type="ARBA" id="ARBA00022801"/>
    </source>
</evidence>
<dbReference type="OrthoDB" id="2987348at2"/>
<evidence type="ECO:0000313" key="4">
    <source>
        <dbReference type="Proteomes" id="UP000029914"/>
    </source>
</evidence>
<proteinExistence type="predicted"/>
<evidence type="ECO:0000313" key="3">
    <source>
        <dbReference type="EMBL" id="AIT60132.1"/>
    </source>
</evidence>
<organism evidence="3 4">
    <name type="scientific">Corynebacterium doosanense CAU 212 = DSM 45436</name>
    <dbReference type="NCBI Taxonomy" id="558173"/>
    <lineage>
        <taxon>Bacteria</taxon>
        <taxon>Bacillati</taxon>
        <taxon>Actinomycetota</taxon>
        <taxon>Actinomycetes</taxon>
        <taxon>Mycobacteriales</taxon>
        <taxon>Corynebacteriaceae</taxon>
        <taxon>Corynebacterium</taxon>
    </lineage>
</organism>
<name>A0A097IDD0_9CORY</name>
<dbReference type="KEGG" id="cdo:CDOO_01675"/>